<keyword evidence="2" id="KW-1185">Reference proteome</keyword>
<dbReference type="EMBL" id="WNWR01000504">
    <property type="protein sequence ID" value="KAE9976261.1"/>
    <property type="molecule type" value="Genomic_DNA"/>
</dbReference>
<accession>A0A8H3UT95</accession>
<name>A0A8H3UT95_VENIN</name>
<evidence type="ECO:0000313" key="2">
    <source>
        <dbReference type="Proteomes" id="UP000490939"/>
    </source>
</evidence>
<dbReference type="AlphaFoldDB" id="A0A8H3UT95"/>
<evidence type="ECO:0000313" key="1">
    <source>
        <dbReference type="EMBL" id="KAE9976261.1"/>
    </source>
</evidence>
<gene>
    <name evidence="1" type="ORF">EG327_008189</name>
</gene>
<protein>
    <submittedName>
        <fullName evidence="1">Uncharacterized protein</fullName>
    </submittedName>
</protein>
<proteinExistence type="predicted"/>
<dbReference type="Proteomes" id="UP000490939">
    <property type="component" value="Unassembled WGS sequence"/>
</dbReference>
<sequence length="258" mass="28690">MMPSAANQKAREHVRIELAAMSDLTGTIQFFTSSKADVEVLVYVGRFGPDGKVDAVVSYSHGTQDRETQTTIIDILVSRVHNFQIFPEREFDLKATIYITDVRYDEADTHGSSSPMKKQKQENDFFILLATQSMDNGVNRHRASLLPSQRPHQPAFMAALEHSESNISKADLKLKIGALQAFGQVKFRTARISAPHSSELAHDGSDSMKRLCRGSTDAYHSGLAFELSATRRRSDVAVHVFATIYVIADGPEYVNQTQ</sequence>
<comment type="caution">
    <text evidence="1">The sequence shown here is derived from an EMBL/GenBank/DDBJ whole genome shotgun (WGS) entry which is preliminary data.</text>
</comment>
<reference evidence="1 2" key="1">
    <citation type="submission" date="2019-07" db="EMBL/GenBank/DDBJ databases">
        <title>Venturia inaequalis Genome Resource.</title>
        <authorList>
            <person name="Lichtner F.J."/>
        </authorList>
    </citation>
    <scope>NUCLEOTIDE SEQUENCE [LARGE SCALE GENOMIC DNA]</scope>
    <source>
        <strain evidence="1 2">DMI_063113</strain>
    </source>
</reference>
<organism evidence="1 2">
    <name type="scientific">Venturia inaequalis</name>
    <name type="common">Apple scab fungus</name>
    <dbReference type="NCBI Taxonomy" id="5025"/>
    <lineage>
        <taxon>Eukaryota</taxon>
        <taxon>Fungi</taxon>
        <taxon>Dikarya</taxon>
        <taxon>Ascomycota</taxon>
        <taxon>Pezizomycotina</taxon>
        <taxon>Dothideomycetes</taxon>
        <taxon>Pleosporomycetidae</taxon>
        <taxon>Venturiales</taxon>
        <taxon>Venturiaceae</taxon>
        <taxon>Venturia</taxon>
    </lineage>
</organism>